<dbReference type="OrthoDB" id="6436089at2759"/>
<name>A0A087SY78_STEMI</name>
<feature type="non-terminal residue" evidence="2">
    <location>
        <position position="122"/>
    </location>
</feature>
<evidence type="ECO:0008006" key="4">
    <source>
        <dbReference type="Google" id="ProtNLM"/>
    </source>
</evidence>
<sequence length="122" mass="14537">MKNKEDLRISEILNEEYLKQLMQERDETRKDAKNSILMLQQENHKQFNKRRKKPRLYKVGDLVAIQRTQYGTSLKLRPRFHGPYKVISITSNDRYEVEKVRCHEGPNMTSTAADLMKPWSNN</sequence>
<organism evidence="2 3">
    <name type="scientific">Stegodyphus mimosarum</name>
    <name type="common">African social velvet spider</name>
    <dbReference type="NCBI Taxonomy" id="407821"/>
    <lineage>
        <taxon>Eukaryota</taxon>
        <taxon>Metazoa</taxon>
        <taxon>Ecdysozoa</taxon>
        <taxon>Arthropoda</taxon>
        <taxon>Chelicerata</taxon>
        <taxon>Arachnida</taxon>
        <taxon>Araneae</taxon>
        <taxon>Araneomorphae</taxon>
        <taxon>Entelegynae</taxon>
        <taxon>Eresoidea</taxon>
        <taxon>Eresidae</taxon>
        <taxon>Stegodyphus</taxon>
    </lineage>
</organism>
<evidence type="ECO:0000313" key="2">
    <source>
        <dbReference type="EMBL" id="KFM57817.1"/>
    </source>
</evidence>
<dbReference type="Proteomes" id="UP000054359">
    <property type="component" value="Unassembled WGS sequence"/>
</dbReference>
<reference evidence="2 3" key="1">
    <citation type="submission" date="2013-11" db="EMBL/GenBank/DDBJ databases">
        <title>Genome sequencing of Stegodyphus mimosarum.</title>
        <authorList>
            <person name="Bechsgaard J."/>
        </authorList>
    </citation>
    <scope>NUCLEOTIDE SEQUENCE [LARGE SCALE GENOMIC DNA]</scope>
</reference>
<dbReference type="OMA" id="CNERYIV"/>
<keyword evidence="3" id="KW-1185">Reference proteome</keyword>
<feature type="region of interest" description="Disordered" evidence="1">
    <location>
        <begin position="25"/>
        <end position="52"/>
    </location>
</feature>
<evidence type="ECO:0000256" key="1">
    <source>
        <dbReference type="SAM" id="MobiDB-lite"/>
    </source>
</evidence>
<gene>
    <name evidence="2" type="ORF">X975_10747</name>
</gene>
<proteinExistence type="predicted"/>
<evidence type="ECO:0000313" key="3">
    <source>
        <dbReference type="Proteomes" id="UP000054359"/>
    </source>
</evidence>
<dbReference type="AlphaFoldDB" id="A0A087SY78"/>
<accession>A0A087SY78</accession>
<dbReference type="EMBL" id="KK112500">
    <property type="protein sequence ID" value="KFM57817.1"/>
    <property type="molecule type" value="Genomic_DNA"/>
</dbReference>
<protein>
    <recommendedName>
        <fullName evidence="4">Retrovirus-related Pol polyprotein from transposon 412</fullName>
    </recommendedName>
</protein>